<comment type="caution">
    <text evidence="3">The sequence shown here is derived from an EMBL/GenBank/DDBJ whole genome shotgun (WGS) entry which is preliminary data.</text>
</comment>
<dbReference type="Pfam" id="PF17773">
    <property type="entry name" value="UPF0176_N"/>
    <property type="match status" value="1"/>
</dbReference>
<keyword evidence="1" id="KW-0819">tRNA processing</keyword>
<comment type="similarity">
    <text evidence="1">Belongs to the TrhO family.</text>
</comment>
<evidence type="ECO:0000256" key="1">
    <source>
        <dbReference type="HAMAP-Rule" id="MF_00469"/>
    </source>
</evidence>
<proteinExistence type="inferred from homology"/>
<name>A0ABV7D5J7_9PROT</name>
<dbReference type="CDD" id="cd01518">
    <property type="entry name" value="RHOD_YceA"/>
    <property type="match status" value="1"/>
</dbReference>
<evidence type="ECO:0000313" key="3">
    <source>
        <dbReference type="EMBL" id="MFC3052192.1"/>
    </source>
</evidence>
<dbReference type="InterPro" id="IPR020936">
    <property type="entry name" value="TrhO"/>
</dbReference>
<dbReference type="SUPFAM" id="SSF52821">
    <property type="entry name" value="Rhodanese/Cell cycle control phosphatase"/>
    <property type="match status" value="1"/>
</dbReference>
<dbReference type="PANTHER" id="PTHR43268">
    <property type="entry name" value="THIOSULFATE SULFURTRANSFERASE/RHODANESE-LIKE DOMAIN-CONTAINING PROTEIN 2"/>
    <property type="match status" value="1"/>
</dbReference>
<feature type="domain" description="Rhodanese" evidence="2">
    <location>
        <begin position="123"/>
        <end position="218"/>
    </location>
</feature>
<dbReference type="InterPro" id="IPR036873">
    <property type="entry name" value="Rhodanese-like_dom_sf"/>
</dbReference>
<comment type="catalytic activity">
    <reaction evidence="1">
        <text>uridine(34) in tRNA + AH2 + O2 = 5-hydroxyuridine(34) in tRNA + A + H2O</text>
        <dbReference type="Rhea" id="RHEA:64224"/>
        <dbReference type="Rhea" id="RHEA-COMP:11727"/>
        <dbReference type="Rhea" id="RHEA-COMP:13381"/>
        <dbReference type="ChEBI" id="CHEBI:13193"/>
        <dbReference type="ChEBI" id="CHEBI:15377"/>
        <dbReference type="ChEBI" id="CHEBI:15379"/>
        <dbReference type="ChEBI" id="CHEBI:17499"/>
        <dbReference type="ChEBI" id="CHEBI:65315"/>
        <dbReference type="ChEBI" id="CHEBI:136877"/>
    </reaction>
</comment>
<keyword evidence="4" id="KW-1185">Reference proteome</keyword>
<comment type="function">
    <text evidence="1">Catalyzes oxygen-dependent 5-hydroxyuridine (ho5U) modification at position 34 in tRNAs.</text>
</comment>
<dbReference type="SMART" id="SM00450">
    <property type="entry name" value="RHOD"/>
    <property type="match status" value="1"/>
</dbReference>
<dbReference type="RefSeq" id="WP_194214121.1">
    <property type="nucleotide sequence ID" value="NZ_CP061205.1"/>
</dbReference>
<evidence type="ECO:0000313" key="4">
    <source>
        <dbReference type="Proteomes" id="UP001595444"/>
    </source>
</evidence>
<dbReference type="PANTHER" id="PTHR43268:SF3">
    <property type="entry name" value="RHODANESE-LIKE DOMAIN-CONTAINING PROTEIN 7-RELATED"/>
    <property type="match status" value="1"/>
</dbReference>
<reference evidence="4" key="1">
    <citation type="journal article" date="2019" name="Int. J. Syst. Evol. Microbiol.">
        <title>The Global Catalogue of Microorganisms (GCM) 10K type strain sequencing project: providing services to taxonomists for standard genome sequencing and annotation.</title>
        <authorList>
            <consortium name="The Broad Institute Genomics Platform"/>
            <consortium name="The Broad Institute Genome Sequencing Center for Infectious Disease"/>
            <person name="Wu L."/>
            <person name="Ma J."/>
        </authorList>
    </citation>
    <scope>NUCLEOTIDE SEQUENCE [LARGE SCALE GENOMIC DNA]</scope>
    <source>
        <strain evidence="4">KCTC 62164</strain>
    </source>
</reference>
<dbReference type="InterPro" id="IPR001763">
    <property type="entry name" value="Rhodanese-like_dom"/>
</dbReference>
<keyword evidence="1" id="KW-0560">Oxidoreductase</keyword>
<organism evidence="3 4">
    <name type="scientific">Kordiimonas pumila</name>
    <dbReference type="NCBI Taxonomy" id="2161677"/>
    <lineage>
        <taxon>Bacteria</taxon>
        <taxon>Pseudomonadati</taxon>
        <taxon>Pseudomonadota</taxon>
        <taxon>Alphaproteobacteria</taxon>
        <taxon>Kordiimonadales</taxon>
        <taxon>Kordiimonadaceae</taxon>
        <taxon>Kordiimonas</taxon>
    </lineage>
</organism>
<dbReference type="HAMAP" id="MF_00469">
    <property type="entry name" value="TrhO"/>
    <property type="match status" value="1"/>
</dbReference>
<dbReference type="PROSITE" id="PS50206">
    <property type="entry name" value="RHODANESE_3"/>
    <property type="match status" value="1"/>
</dbReference>
<dbReference type="InterPro" id="IPR040503">
    <property type="entry name" value="TRHO_N"/>
</dbReference>
<dbReference type="NCBIfam" id="NF001136">
    <property type="entry name" value="PRK00142.1-4"/>
    <property type="match status" value="1"/>
</dbReference>
<accession>A0ABV7D5J7</accession>
<gene>
    <name evidence="1" type="primary">trhO</name>
    <name evidence="3" type="ORF">ACFOKA_09780</name>
</gene>
<protein>
    <recommendedName>
        <fullName evidence="1">tRNA uridine(34) hydroxylase</fullName>
        <ecNumber evidence="1">1.14.-.-</ecNumber>
    </recommendedName>
    <alternativeName>
        <fullName evidence="1">tRNA hydroxylation protein O</fullName>
    </alternativeName>
</protein>
<dbReference type="EMBL" id="JBHRSL010000010">
    <property type="protein sequence ID" value="MFC3052192.1"/>
    <property type="molecule type" value="Genomic_DNA"/>
</dbReference>
<dbReference type="Gene3D" id="3.40.250.10">
    <property type="entry name" value="Rhodanese-like domain"/>
    <property type="match status" value="1"/>
</dbReference>
<dbReference type="Gene3D" id="3.30.70.100">
    <property type="match status" value="1"/>
</dbReference>
<dbReference type="EC" id="1.14.-.-" evidence="1"/>
<dbReference type="Proteomes" id="UP001595444">
    <property type="component" value="Unassembled WGS sequence"/>
</dbReference>
<evidence type="ECO:0000259" key="2">
    <source>
        <dbReference type="PROSITE" id="PS50206"/>
    </source>
</evidence>
<sequence>MTDFLVAALYKFVRQPDFSDIQDPIQHVCDENGIKGTLLLAEEGINGTIAGPEAGVRAVLAYLRAMDRFTDLNHKESWATEMPFLRMKVRLKNEIVTMGVPDTDPTAIVGTYVKPEDWNNLISDPDVVLVDTRNDYEVEIGTFKGALDPKTTTFREFPEWEKRNSNMLRSKKKVAMFCTGGIRCEKSTAYMKSLGYDEVYHLEGGILKYLEDVPAEESLWEGECFVFDSRVSVKHGLAEGQYDQCFGCRWPITEEDKQSPKYEKGISCPRCYDSLSEDKKAAAAERQKQIELARLRGEDHIGIDMEKVRASVQAVKAAKREADRAVTEKKA</sequence>
<dbReference type="Pfam" id="PF00581">
    <property type="entry name" value="Rhodanese"/>
    <property type="match status" value="1"/>
</dbReference>